<proteinExistence type="inferred from homology"/>
<accession>A0A3B4HBL4</accession>
<dbReference type="InterPro" id="IPR008405">
    <property type="entry name" value="ApoL"/>
</dbReference>
<comment type="similarity">
    <text evidence="1">Belongs to the apolipoprotein L family.</text>
</comment>
<dbReference type="GO" id="GO:0006869">
    <property type="term" value="P:lipid transport"/>
    <property type="evidence" value="ECO:0007669"/>
    <property type="project" value="InterPro"/>
</dbReference>
<dbReference type="GO" id="GO:0042157">
    <property type="term" value="P:lipoprotein metabolic process"/>
    <property type="evidence" value="ECO:0007669"/>
    <property type="project" value="InterPro"/>
</dbReference>
<sequence length="377" mass="40719">MRDIKDRLEALDLNVNHVTKSAEKGKAFVEYMKSKVTVNVDSKRAELENELAEVLKDTASGLESLSSFLDAVEKLAVTSLHVFTENQVLHLPEGISPEYVQAVILAARVICPLLLEFKRDDNVFFLPKLQNVEVLAYQLDRYIQTSKTICEKLDKSEFDKRQPTMLQFLKELEETAVQLDRMNKGAKISSVAGSSVGAVGDVLSIVGLALIPFTAGVSLALTMTGVGLGITSGVNSAVTTATEVGVNATQRKKASEVFKNFMEDVQSLQSCLEEIAKNAGAIGKGIDALVDSASAVKMLQTEELLTSAGKVVAQEGQALRNAPRVASDIPDIGLIALNALFLGMDIFFICKDSMSLAKGSETEVSQFIRARCSTHAD</sequence>
<evidence type="ECO:0000313" key="2">
    <source>
        <dbReference type="Ensembl" id="ENSPNYP00000032074.1"/>
    </source>
</evidence>
<reference evidence="2" key="1">
    <citation type="submission" date="2023-09" db="UniProtKB">
        <authorList>
            <consortium name="Ensembl"/>
        </authorList>
    </citation>
    <scope>IDENTIFICATION</scope>
</reference>
<evidence type="ECO:0000256" key="1">
    <source>
        <dbReference type="ARBA" id="ARBA00010090"/>
    </source>
</evidence>
<dbReference type="PANTHER" id="PTHR14096">
    <property type="entry name" value="APOLIPOPROTEIN L"/>
    <property type="match status" value="1"/>
</dbReference>
<dbReference type="Ensembl" id="ENSPNYT00000032843.1">
    <property type="protein sequence ID" value="ENSPNYP00000032074.1"/>
    <property type="gene ID" value="ENSPNYG00000024214.1"/>
</dbReference>
<protein>
    <submittedName>
        <fullName evidence="2">Si:ch73-233k15.2</fullName>
    </submittedName>
</protein>
<dbReference type="AlphaFoldDB" id="A0A3B4HBL4"/>
<dbReference type="PANTHER" id="PTHR14096:SF57">
    <property type="entry name" value="APOLIPOPROTEIN L4"/>
    <property type="match status" value="1"/>
</dbReference>
<organism evidence="2">
    <name type="scientific">Pundamilia nyererei</name>
    <dbReference type="NCBI Taxonomy" id="303518"/>
    <lineage>
        <taxon>Eukaryota</taxon>
        <taxon>Metazoa</taxon>
        <taxon>Chordata</taxon>
        <taxon>Craniata</taxon>
        <taxon>Vertebrata</taxon>
        <taxon>Euteleostomi</taxon>
        <taxon>Actinopterygii</taxon>
        <taxon>Neopterygii</taxon>
        <taxon>Teleostei</taxon>
        <taxon>Neoteleostei</taxon>
        <taxon>Acanthomorphata</taxon>
        <taxon>Ovalentaria</taxon>
        <taxon>Cichlomorphae</taxon>
        <taxon>Cichliformes</taxon>
        <taxon>Cichlidae</taxon>
        <taxon>African cichlids</taxon>
        <taxon>Pseudocrenilabrinae</taxon>
        <taxon>Haplochromini</taxon>
        <taxon>Pundamilia</taxon>
    </lineage>
</organism>
<dbReference type="Pfam" id="PF05461">
    <property type="entry name" value="ApoL"/>
    <property type="match status" value="1"/>
</dbReference>
<dbReference type="GO" id="GO:0016020">
    <property type="term" value="C:membrane"/>
    <property type="evidence" value="ECO:0007669"/>
    <property type="project" value="TreeGrafter"/>
</dbReference>
<name>A0A3B4HBL4_9CICH</name>
<dbReference type="GO" id="GO:0005576">
    <property type="term" value="C:extracellular region"/>
    <property type="evidence" value="ECO:0007669"/>
    <property type="project" value="InterPro"/>
</dbReference>
<dbReference type="GO" id="GO:0008289">
    <property type="term" value="F:lipid binding"/>
    <property type="evidence" value="ECO:0007669"/>
    <property type="project" value="InterPro"/>
</dbReference>
<dbReference type="GeneTree" id="ENSGT01030000234599"/>